<organism evidence="2 3">
    <name type="scientific">Patiria miniata</name>
    <name type="common">Bat star</name>
    <name type="synonym">Asterina miniata</name>
    <dbReference type="NCBI Taxonomy" id="46514"/>
    <lineage>
        <taxon>Eukaryota</taxon>
        <taxon>Metazoa</taxon>
        <taxon>Echinodermata</taxon>
        <taxon>Eleutherozoa</taxon>
        <taxon>Asterozoa</taxon>
        <taxon>Asteroidea</taxon>
        <taxon>Valvatacea</taxon>
        <taxon>Valvatida</taxon>
        <taxon>Asterinidae</taxon>
        <taxon>Patiria</taxon>
    </lineage>
</organism>
<dbReference type="RefSeq" id="XP_038056407.1">
    <property type="nucleotide sequence ID" value="XM_038200479.1"/>
</dbReference>
<dbReference type="AlphaFoldDB" id="A0A913ZXX6"/>
<evidence type="ECO:0000313" key="3">
    <source>
        <dbReference type="Proteomes" id="UP000887568"/>
    </source>
</evidence>
<protein>
    <submittedName>
        <fullName evidence="2">Uncharacterized protein</fullName>
    </submittedName>
</protein>
<proteinExistence type="predicted"/>
<dbReference type="InterPro" id="IPR035969">
    <property type="entry name" value="Rab-GAP_TBC_sf"/>
</dbReference>
<evidence type="ECO:0000313" key="2">
    <source>
        <dbReference type="EnsemblMetazoa" id="XP_038056407.1"/>
    </source>
</evidence>
<dbReference type="SUPFAM" id="SSF47923">
    <property type="entry name" value="Ypt/Rab-GAP domain of gyp1p"/>
    <property type="match status" value="1"/>
</dbReference>
<feature type="region of interest" description="Disordered" evidence="1">
    <location>
        <begin position="447"/>
        <end position="505"/>
    </location>
</feature>
<dbReference type="GeneID" id="119728290"/>
<dbReference type="EnsemblMetazoa" id="XM_038200479.1">
    <property type="protein sequence ID" value="XP_038056407.1"/>
    <property type="gene ID" value="LOC119728290"/>
</dbReference>
<dbReference type="OrthoDB" id="2126613at2759"/>
<name>A0A913ZXX6_PATMI</name>
<sequence length="619" mass="71253">MAAPVKSAHPRWLLDCKSEIVQTDEWKVLTEELNQAIQQQLTESHVSKFTDLSDPEKQLFLERAAKAIKEGDVFQNFNLAASDALDKHLSNHANQRLLTTSPLETKSELVLDQAREGALGLLKSWPGNKAKLRRFFNQALPDRLRQIAWRLYLRSPKVRSLYLEQLKADPSSVMSILDLEVIQTSEALLMREPTFQELSNNTDILHAMKAILSYHHVCKKTKTSLIDTDYMLVIPFLVNLLSTTRPEQLVLESTLALLIEQYATFMSSRPIYMRESYVEDFQESMESFANRIAGMLQEKDEALTQHLQRVFSGHFAWSSAVVQGIKPLIRPMVRCLFVGYLSLDAVMYVWDQYIIGLDAPDYDIIPSMAVSVLILLRKYLLQCDSLPEMEHTLKKNAVKLTKDELMYEISYHFYQVLHIQLNSGRGAMPVLDPTQVAMPWEHWHHEMLPQRTTAQDRRQDRNYREDQRQRDRDVERDEARKMRWQEEEDRMKQRERLEKNARDEQQRLKDLLEQERQSKAKAEKKAEAEIDQLKQEIERLKQGKPAASLKPDAASLLAGSHWGRVKPSTAQAGDNLPPRQLEDPLAANAVMTDVLKDFMDGARKLQGHGPAEKAGTSSK</sequence>
<evidence type="ECO:0000256" key="1">
    <source>
        <dbReference type="SAM" id="MobiDB-lite"/>
    </source>
</evidence>
<dbReference type="OMA" id="PAREKIV"/>
<dbReference type="Gene3D" id="1.10.472.80">
    <property type="entry name" value="Ypt/Rab-GAP domain of gyp1p, domain 3"/>
    <property type="match status" value="1"/>
</dbReference>
<accession>A0A913ZXX6</accession>
<dbReference type="Proteomes" id="UP000887568">
    <property type="component" value="Unplaced"/>
</dbReference>
<reference evidence="2" key="1">
    <citation type="submission" date="2022-11" db="UniProtKB">
        <authorList>
            <consortium name="EnsemblMetazoa"/>
        </authorList>
    </citation>
    <scope>IDENTIFICATION</scope>
</reference>
<keyword evidence="3" id="KW-1185">Reference proteome</keyword>